<dbReference type="InterPro" id="IPR011006">
    <property type="entry name" value="CheY-like_superfamily"/>
</dbReference>
<dbReference type="Pfam" id="PF00072">
    <property type="entry name" value="Response_reg"/>
    <property type="match status" value="1"/>
</dbReference>
<comment type="subcellular location">
    <subcellularLocation>
        <location evidence="2">Membrane</location>
    </subcellularLocation>
</comment>
<protein>
    <recommendedName>
        <fullName evidence="4">Stage 0 sporulation protein A homolog</fullName>
        <ecNumber evidence="3">2.7.13.3</ecNumber>
    </recommendedName>
</protein>
<dbReference type="FunFam" id="3.30.565.10:FF:000006">
    <property type="entry name" value="Sensor histidine kinase WalK"/>
    <property type="match status" value="1"/>
</dbReference>
<evidence type="ECO:0000256" key="5">
    <source>
        <dbReference type="ARBA" id="ARBA00022553"/>
    </source>
</evidence>
<feature type="transmembrane region" description="Helical" evidence="11">
    <location>
        <begin position="319"/>
        <end position="340"/>
    </location>
</feature>
<evidence type="ECO:0000259" key="12">
    <source>
        <dbReference type="PROSITE" id="PS50109"/>
    </source>
</evidence>
<dbReference type="InterPro" id="IPR004358">
    <property type="entry name" value="Sig_transdc_His_kin-like_C"/>
</dbReference>
<dbReference type="Pfam" id="PF06580">
    <property type="entry name" value="His_kinase"/>
    <property type="match status" value="1"/>
</dbReference>
<evidence type="ECO:0000256" key="2">
    <source>
        <dbReference type="ARBA" id="ARBA00004370"/>
    </source>
</evidence>
<feature type="transmembrane region" description="Helical" evidence="11">
    <location>
        <begin position="172"/>
        <end position="191"/>
    </location>
</feature>
<evidence type="ECO:0000256" key="9">
    <source>
        <dbReference type="ARBA" id="ARBA00024867"/>
    </source>
</evidence>
<dbReference type="CDD" id="cd16922">
    <property type="entry name" value="HATPase_EvgS-ArcB-TorS-like"/>
    <property type="match status" value="1"/>
</dbReference>
<proteinExistence type="predicted"/>
<dbReference type="EMBL" id="CP058649">
    <property type="protein sequence ID" value="QUI21768.1"/>
    <property type="molecule type" value="Genomic_DNA"/>
</dbReference>
<gene>
    <name evidence="14" type="ORF">HZI73_05430</name>
</gene>
<dbReference type="SUPFAM" id="SSF55874">
    <property type="entry name" value="ATPase domain of HSP90 chaperone/DNA topoisomerase II/histidine kinase"/>
    <property type="match status" value="2"/>
</dbReference>
<dbReference type="Gene3D" id="3.40.50.2300">
    <property type="match status" value="1"/>
</dbReference>
<evidence type="ECO:0000256" key="7">
    <source>
        <dbReference type="ARBA" id="ARBA00022777"/>
    </source>
</evidence>
<dbReference type="EC" id="2.7.13.3" evidence="3"/>
<dbReference type="InterPro" id="IPR036097">
    <property type="entry name" value="HisK_dim/P_sf"/>
</dbReference>
<evidence type="ECO:0000256" key="8">
    <source>
        <dbReference type="ARBA" id="ARBA00023012"/>
    </source>
</evidence>
<feature type="transmembrane region" description="Helical" evidence="11">
    <location>
        <begin position="265"/>
        <end position="284"/>
    </location>
</feature>
<dbReference type="GO" id="GO:0000155">
    <property type="term" value="F:phosphorelay sensor kinase activity"/>
    <property type="evidence" value="ECO:0007669"/>
    <property type="project" value="InterPro"/>
</dbReference>
<feature type="domain" description="Histidine kinase" evidence="12">
    <location>
        <begin position="880"/>
        <end position="979"/>
    </location>
</feature>
<dbReference type="SUPFAM" id="SSF52172">
    <property type="entry name" value="CheY-like"/>
    <property type="match status" value="1"/>
</dbReference>
<keyword evidence="8" id="KW-0902">Two-component regulatory system</keyword>
<dbReference type="Proteomes" id="UP000683246">
    <property type="component" value="Chromosome"/>
</dbReference>
<evidence type="ECO:0000259" key="13">
    <source>
        <dbReference type="PROSITE" id="PS50110"/>
    </source>
</evidence>
<evidence type="ECO:0000313" key="15">
    <source>
        <dbReference type="Proteomes" id="UP000683246"/>
    </source>
</evidence>
<dbReference type="RefSeq" id="WP_212697239.1">
    <property type="nucleotide sequence ID" value="NZ_CP058649.1"/>
</dbReference>
<dbReference type="PANTHER" id="PTHR43547">
    <property type="entry name" value="TWO-COMPONENT HISTIDINE KINASE"/>
    <property type="match status" value="1"/>
</dbReference>
<dbReference type="InterPro" id="IPR036890">
    <property type="entry name" value="HATPase_C_sf"/>
</dbReference>
<dbReference type="Gene3D" id="1.10.287.130">
    <property type="match status" value="1"/>
</dbReference>
<keyword evidence="15" id="KW-1185">Reference proteome</keyword>
<keyword evidence="6" id="KW-0808">Transferase</keyword>
<comment type="catalytic activity">
    <reaction evidence="1">
        <text>ATP + protein L-histidine = ADP + protein N-phospho-L-histidine.</text>
        <dbReference type="EC" id="2.7.13.3"/>
    </reaction>
</comment>
<dbReference type="InterPro" id="IPR001789">
    <property type="entry name" value="Sig_transdc_resp-reg_receiver"/>
</dbReference>
<dbReference type="PRINTS" id="PR00344">
    <property type="entry name" value="BCTRLSENSOR"/>
</dbReference>
<evidence type="ECO:0000313" key="14">
    <source>
        <dbReference type="EMBL" id="QUI21768.1"/>
    </source>
</evidence>
<dbReference type="PANTHER" id="PTHR43547:SF2">
    <property type="entry name" value="HYBRID SIGNAL TRANSDUCTION HISTIDINE KINASE C"/>
    <property type="match status" value="1"/>
</dbReference>
<keyword evidence="11" id="KW-0812">Transmembrane</keyword>
<dbReference type="InterPro" id="IPR005467">
    <property type="entry name" value="His_kinase_dom"/>
</dbReference>
<dbReference type="InterPro" id="IPR011623">
    <property type="entry name" value="7TMR_DISM_rcpt_extracell_dom1"/>
</dbReference>
<name>A0A8J8MI78_9FIRM</name>
<keyword evidence="11" id="KW-0472">Membrane</keyword>
<dbReference type="GO" id="GO:0016020">
    <property type="term" value="C:membrane"/>
    <property type="evidence" value="ECO:0007669"/>
    <property type="project" value="UniProtKB-SubCell"/>
</dbReference>
<evidence type="ECO:0000256" key="11">
    <source>
        <dbReference type="SAM" id="Phobius"/>
    </source>
</evidence>
<dbReference type="PROSITE" id="PS50109">
    <property type="entry name" value="HIS_KIN"/>
    <property type="match status" value="2"/>
</dbReference>
<dbReference type="CDD" id="cd00082">
    <property type="entry name" value="HisKA"/>
    <property type="match status" value="1"/>
</dbReference>
<organism evidence="14 15">
    <name type="scientific">Vallitalea pronyensis</name>
    <dbReference type="NCBI Taxonomy" id="1348613"/>
    <lineage>
        <taxon>Bacteria</taxon>
        <taxon>Bacillati</taxon>
        <taxon>Bacillota</taxon>
        <taxon>Clostridia</taxon>
        <taxon>Lachnospirales</taxon>
        <taxon>Vallitaleaceae</taxon>
        <taxon>Vallitalea</taxon>
    </lineage>
</organism>
<dbReference type="SMART" id="SM00387">
    <property type="entry name" value="HATPase_c"/>
    <property type="match status" value="2"/>
</dbReference>
<evidence type="ECO:0000256" key="10">
    <source>
        <dbReference type="PROSITE-ProRule" id="PRU00169"/>
    </source>
</evidence>
<evidence type="ECO:0000256" key="4">
    <source>
        <dbReference type="ARBA" id="ARBA00018672"/>
    </source>
</evidence>
<dbReference type="SUPFAM" id="SSF47384">
    <property type="entry name" value="Homodimeric domain of signal transducing histidine kinase"/>
    <property type="match status" value="1"/>
</dbReference>
<feature type="transmembrane region" description="Helical" evidence="11">
    <location>
        <begin position="290"/>
        <end position="307"/>
    </location>
</feature>
<evidence type="ECO:0000256" key="3">
    <source>
        <dbReference type="ARBA" id="ARBA00012438"/>
    </source>
</evidence>
<feature type="domain" description="Response regulatory" evidence="13">
    <location>
        <begin position="653"/>
        <end position="769"/>
    </location>
</feature>
<comment type="function">
    <text evidence="9">May play the central regulatory role in sporulation. It may be an element of the effector pathway responsible for the activation of sporulation genes in response to nutritional stress. Spo0A may act in concert with spo0H (a sigma factor) to control the expression of some genes that are critical to the sporulation process.</text>
</comment>
<keyword evidence="7" id="KW-0418">Kinase</keyword>
<dbReference type="Gene3D" id="3.30.565.10">
    <property type="entry name" value="Histidine kinase-like ATPase, C-terminal domain"/>
    <property type="match status" value="2"/>
</dbReference>
<dbReference type="InterPro" id="IPR003594">
    <property type="entry name" value="HATPase_dom"/>
</dbReference>
<dbReference type="SMART" id="SM00448">
    <property type="entry name" value="REC"/>
    <property type="match status" value="1"/>
</dbReference>
<dbReference type="Pfam" id="PF07695">
    <property type="entry name" value="7TMR-DISM_7TM"/>
    <property type="match status" value="1"/>
</dbReference>
<keyword evidence="5 10" id="KW-0597">Phosphoprotein</keyword>
<evidence type="ECO:0000256" key="1">
    <source>
        <dbReference type="ARBA" id="ARBA00000085"/>
    </source>
</evidence>
<dbReference type="AlphaFoldDB" id="A0A8J8MI78"/>
<dbReference type="KEGG" id="vpy:HZI73_05430"/>
<dbReference type="SMART" id="SM00388">
    <property type="entry name" value="HisKA"/>
    <property type="match status" value="1"/>
</dbReference>
<dbReference type="PROSITE" id="PS50110">
    <property type="entry name" value="RESPONSE_REGULATORY"/>
    <property type="match status" value="1"/>
</dbReference>
<keyword evidence="11" id="KW-1133">Transmembrane helix</keyword>
<dbReference type="InterPro" id="IPR010559">
    <property type="entry name" value="Sig_transdc_His_kin_internal"/>
</dbReference>
<dbReference type="InterPro" id="IPR003661">
    <property type="entry name" value="HisK_dim/P_dom"/>
</dbReference>
<accession>A0A8J8MI78</accession>
<dbReference type="Pfam" id="PF00512">
    <property type="entry name" value="HisKA"/>
    <property type="match status" value="1"/>
</dbReference>
<evidence type="ECO:0000256" key="6">
    <source>
        <dbReference type="ARBA" id="ARBA00022679"/>
    </source>
</evidence>
<feature type="modified residue" description="4-aspartylphosphate" evidence="10">
    <location>
        <position position="702"/>
    </location>
</feature>
<dbReference type="Pfam" id="PF02518">
    <property type="entry name" value="HATPase_c"/>
    <property type="match status" value="2"/>
</dbReference>
<feature type="domain" description="Histidine kinase" evidence="12">
    <location>
        <begin position="399"/>
        <end position="613"/>
    </location>
</feature>
<reference evidence="14" key="1">
    <citation type="submission" date="2020-07" db="EMBL/GenBank/DDBJ databases">
        <title>Vallitalea pronyensis genome.</title>
        <authorList>
            <person name="Postec A."/>
        </authorList>
    </citation>
    <scope>NUCLEOTIDE SEQUENCE</scope>
    <source>
        <strain evidence="14">FatNI3</strain>
    </source>
</reference>
<feature type="transmembrane region" description="Helical" evidence="11">
    <location>
        <begin position="198"/>
        <end position="221"/>
    </location>
</feature>
<sequence length="985" mass="113271">MFDLSQYDFNKDGPIKLDGEWALYKNQLLTYKDFEENKQKQGQLQKVPGSFTIDQNKKGEKGFGYGTYRLRVKTNARGMKLGFKLLTMSTSYSIMIDDTVIATNGQVATSKAAYIGEYKPQTVLFEPKNNTFDIIVQVANYTYNRIGIWHSLIIGEYEQVVHLRETSFRRTMFLLGGIVFMLFYQIGIYYLHRHSKRAHILLIVSLIIMTIRLICTGEYYIVHIITGIKFPMIIWLEYLTIMWGPVVITLFNYELFPKEISRRGIRLLVVLAIFNTITITFLPIHIYTSLLVFYEALYISTFIYLMIRNIKSIQKGRNFACLCVIGHGFVIFTSVVDILYFKQVIRVMDGGMTPFSVFIIIVLHMFIIAKQHEESYKEVNRLSKNLIKQDKIKDEFLANTSHEIRTPLHGMISLMEHLEHTGDNLKHQQKENITYAIQSGRRLASLVNDILDYAKLKNDDLKIHLKDVSLASAAQYIIDTQKYLIANDDVNLYQEIDPSIKVHVDENRFIQILMNLISNAIKFTTSGYIQVHGKVVDEYVEICVEDTGTGIPSNKLQNIFEAYQQFEENHTSLGTGLGLNIAKNLVELHGGKIWAESIIGKGSKFYFTVLRGKSPGYGPYGPYEVQDEDIDQRIMHSGYFNKMKIYQKDKKDAILIVDDDFTNLYSLTHILSVANYKLFVTSNCQEAIYVIDHYNIDMAILDMMMDDMTGLELCQYIREKYTLFQLPVLLLTAQVNRDALIYGFKAGTNDFLTKPFSGEELRARVRTLIKMKKSAEEAITNEVAFLQAQIKPHFIYNAINTMVSLCDTDPCRAGDLLVDFSLYLRKSFDFNNTKQWVTLDSELDYVQAYLKIEQARFEDKIYCNYHIEKEHMGLMIPPLILQPLVENAVKHGITKKSGKGQINIRTEHEADYTILSVEDDGIGMDKESINRVILLHETGKSVGLRNIHKRLMHYYGLGLHIESEPGKGCKVTIKIPDPYMKEGIV</sequence>
<feature type="transmembrane region" description="Helical" evidence="11">
    <location>
        <begin position="233"/>
        <end position="253"/>
    </location>
</feature>